<sequence>MAHLYEALTWTIDEPDRPLEFVFHNDGEVLAKAAPVAPRPNDSAGLPYANPHAAQPDSPRTLLCVAGPDGAPYFYVEHWRSTASYNDPSVVAANGQRLGSIVAKSEGGLKGMFRLRSGRQQFRYLLRDEGGATIVVMRPPPMEQPFGEGTLTGAEGDEIGRFRTDRSPHGDRRRRHSISLTRPLAEPARTLTLASMLGLEIVIPR</sequence>
<dbReference type="EMBL" id="BAAATD010000008">
    <property type="protein sequence ID" value="GAA2615574.1"/>
    <property type="molecule type" value="Genomic_DNA"/>
</dbReference>
<reference evidence="3" key="1">
    <citation type="journal article" date="2019" name="Int. J. Syst. Evol. Microbiol.">
        <title>The Global Catalogue of Microorganisms (GCM) 10K type strain sequencing project: providing services to taxonomists for standard genome sequencing and annotation.</title>
        <authorList>
            <consortium name="The Broad Institute Genomics Platform"/>
            <consortium name="The Broad Institute Genome Sequencing Center for Infectious Disease"/>
            <person name="Wu L."/>
            <person name="Ma J."/>
        </authorList>
    </citation>
    <scope>NUCLEOTIDE SEQUENCE [LARGE SCALE GENOMIC DNA]</scope>
    <source>
        <strain evidence="3">JCM 6833</strain>
    </source>
</reference>
<accession>A0ABP6CDE9</accession>
<feature type="compositionally biased region" description="Basic and acidic residues" evidence="1">
    <location>
        <begin position="158"/>
        <end position="170"/>
    </location>
</feature>
<evidence type="ECO:0000256" key="1">
    <source>
        <dbReference type="SAM" id="MobiDB-lite"/>
    </source>
</evidence>
<evidence type="ECO:0000313" key="2">
    <source>
        <dbReference type="EMBL" id="GAA2615574.1"/>
    </source>
</evidence>
<comment type="caution">
    <text evidence="2">The sequence shown here is derived from an EMBL/GenBank/DDBJ whole genome shotgun (WGS) entry which is preliminary data.</text>
</comment>
<feature type="region of interest" description="Disordered" evidence="1">
    <location>
        <begin position="36"/>
        <end position="55"/>
    </location>
</feature>
<proteinExistence type="predicted"/>
<dbReference type="Proteomes" id="UP001501509">
    <property type="component" value="Unassembled WGS sequence"/>
</dbReference>
<keyword evidence="3" id="KW-1185">Reference proteome</keyword>
<evidence type="ECO:0000313" key="3">
    <source>
        <dbReference type="Proteomes" id="UP001501509"/>
    </source>
</evidence>
<feature type="region of interest" description="Disordered" evidence="1">
    <location>
        <begin position="150"/>
        <end position="176"/>
    </location>
</feature>
<organism evidence="2 3">
    <name type="scientific">Actinomadura fulvescens</name>
    <dbReference type="NCBI Taxonomy" id="46160"/>
    <lineage>
        <taxon>Bacteria</taxon>
        <taxon>Bacillati</taxon>
        <taxon>Actinomycetota</taxon>
        <taxon>Actinomycetes</taxon>
        <taxon>Streptosporangiales</taxon>
        <taxon>Thermomonosporaceae</taxon>
        <taxon>Actinomadura</taxon>
    </lineage>
</organism>
<gene>
    <name evidence="2" type="ORF">GCM10010411_58240</name>
</gene>
<name>A0ABP6CDE9_9ACTN</name>
<dbReference type="RefSeq" id="WP_344545647.1">
    <property type="nucleotide sequence ID" value="NZ_BAAATD010000008.1"/>
</dbReference>
<protein>
    <submittedName>
        <fullName evidence="2">Uncharacterized protein</fullName>
    </submittedName>
</protein>